<dbReference type="InterPro" id="IPR039424">
    <property type="entry name" value="SBP_5"/>
</dbReference>
<feature type="signal peptide" evidence="2">
    <location>
        <begin position="1"/>
        <end position="29"/>
    </location>
</feature>
<proteinExistence type="predicted"/>
<dbReference type="PROSITE" id="PS51257">
    <property type="entry name" value="PROKAR_LIPOPROTEIN"/>
    <property type="match status" value="1"/>
</dbReference>
<organism evidence="4 5">
    <name type="scientific">Pseudonocardia dioxanivorans (strain ATCC 55486 / DSM 44775 / JCM 13855 / CB1190)</name>
    <dbReference type="NCBI Taxonomy" id="675635"/>
    <lineage>
        <taxon>Bacteria</taxon>
        <taxon>Bacillati</taxon>
        <taxon>Actinomycetota</taxon>
        <taxon>Actinomycetes</taxon>
        <taxon>Pseudonocardiales</taxon>
        <taxon>Pseudonocardiaceae</taxon>
        <taxon>Pseudonocardia</taxon>
    </lineage>
</organism>
<dbReference type="GO" id="GO:1904680">
    <property type="term" value="F:peptide transmembrane transporter activity"/>
    <property type="evidence" value="ECO:0007669"/>
    <property type="project" value="TreeGrafter"/>
</dbReference>
<dbReference type="PANTHER" id="PTHR30290:SF38">
    <property type="entry name" value="D,D-DIPEPTIDE-BINDING PERIPLASMIC PROTEIN DDPA-RELATED"/>
    <property type="match status" value="1"/>
</dbReference>
<dbReference type="InterPro" id="IPR030678">
    <property type="entry name" value="Peptide/Ni-bd"/>
</dbReference>
<dbReference type="InterPro" id="IPR000914">
    <property type="entry name" value="SBP_5_dom"/>
</dbReference>
<dbReference type="PANTHER" id="PTHR30290">
    <property type="entry name" value="PERIPLASMIC BINDING COMPONENT OF ABC TRANSPORTER"/>
    <property type="match status" value="1"/>
</dbReference>
<name>F4CLB0_PSEUX</name>
<feature type="domain" description="Solute-binding protein family 5" evidence="3">
    <location>
        <begin position="101"/>
        <end position="459"/>
    </location>
</feature>
<dbReference type="Gene3D" id="3.10.105.10">
    <property type="entry name" value="Dipeptide-binding Protein, Domain 3"/>
    <property type="match status" value="1"/>
</dbReference>
<dbReference type="PIRSF" id="PIRSF002741">
    <property type="entry name" value="MppA"/>
    <property type="match status" value="1"/>
</dbReference>
<dbReference type="Gene3D" id="3.40.190.10">
    <property type="entry name" value="Periplasmic binding protein-like II"/>
    <property type="match status" value="1"/>
</dbReference>
<feature type="chain" id="PRO_5039684108" evidence="2">
    <location>
        <begin position="30"/>
        <end position="538"/>
    </location>
</feature>
<dbReference type="Pfam" id="PF00496">
    <property type="entry name" value="SBP_bac_5"/>
    <property type="match status" value="1"/>
</dbReference>
<dbReference type="EMBL" id="CP002593">
    <property type="protein sequence ID" value="AEA25952.1"/>
    <property type="molecule type" value="Genomic_DNA"/>
</dbReference>
<evidence type="ECO:0000256" key="2">
    <source>
        <dbReference type="SAM" id="SignalP"/>
    </source>
</evidence>
<dbReference type="AlphaFoldDB" id="F4CLB0"/>
<accession>F4CLB0</accession>
<dbReference type="KEGG" id="pdx:Psed_3782"/>
<dbReference type="eggNOG" id="COG0747">
    <property type="taxonomic scope" value="Bacteria"/>
</dbReference>
<evidence type="ECO:0000256" key="1">
    <source>
        <dbReference type="ARBA" id="ARBA00022729"/>
    </source>
</evidence>
<reference evidence="4 5" key="1">
    <citation type="journal article" date="2011" name="J. Bacteriol.">
        <title>Genome sequence of the 1,4-dioxane-degrading Pseudonocardia dioxanivorans strain CB1190.</title>
        <authorList>
            <person name="Sales C.M."/>
            <person name="Mahendra S."/>
            <person name="Grostern A."/>
            <person name="Parales R.E."/>
            <person name="Goodwin L.A."/>
            <person name="Woyke T."/>
            <person name="Nolan M."/>
            <person name="Lapidus A."/>
            <person name="Chertkov O."/>
            <person name="Ovchinnikova G."/>
            <person name="Sczyrba A."/>
            <person name="Alvarez-Cohen L."/>
        </authorList>
    </citation>
    <scope>NUCLEOTIDE SEQUENCE [LARGE SCALE GENOMIC DNA]</scope>
    <source>
        <strain evidence="5">ATCC 55486 / DSM 44775 / JCM 13855 / CB1190</strain>
    </source>
</reference>
<gene>
    <name evidence="4" type="ordered locus">Psed_3782</name>
</gene>
<dbReference type="SUPFAM" id="SSF53850">
    <property type="entry name" value="Periplasmic binding protein-like II"/>
    <property type="match status" value="1"/>
</dbReference>
<evidence type="ECO:0000313" key="4">
    <source>
        <dbReference type="EMBL" id="AEA25952.1"/>
    </source>
</evidence>
<dbReference type="GO" id="GO:0042597">
    <property type="term" value="C:periplasmic space"/>
    <property type="evidence" value="ECO:0007669"/>
    <property type="project" value="UniProtKB-ARBA"/>
</dbReference>
<protein>
    <submittedName>
        <fullName evidence="4">ABC-type transporter, periplasmic subunit</fullName>
    </submittedName>
</protein>
<dbReference type="HOGENOM" id="CLU_017028_7_3_11"/>
<dbReference type="GO" id="GO:0015833">
    <property type="term" value="P:peptide transport"/>
    <property type="evidence" value="ECO:0007669"/>
    <property type="project" value="TreeGrafter"/>
</dbReference>
<sequence>MVRLRSRLSRRGGVLVLALCAALAAACGAADNGGVGGNKPIVAVNPYGANLAAEGVPKRGGTLTIGEDREIVSFDPTVQNANPAAAAVYDSLMKVEPDGTVAPFLAESMTTADGGRTWTLKLRPNVAFSDGTPLDAQAVVVNVQRHIDKVSSPAHQAAAQIASMTTPDPLTVVFGLKTALGDFSTNFGGAFFGGTLGMIVSPAALKQYGDQIGSHPVGAGPFMLVSWVRDAKLDVTRNPHYWQPNMPYLDNIEFRPIPDTDSRSASIQNGDVDMIFGGYNQELVRGLANPNLNVYYGPGNAGEFLYFNLHNAPFDNRDMREAIVRGIDLNALSASQYNNQMVKADSLFDASSPYHTAAASAEWPTFDQAKATQLVDAYRAGGGNPDFVFKTTTTRQAFAEFLQAQMAAIGIHVTVQTYDLAQFSSSVLQGGDFQLTTWVGPFDNPDPGASRLLHSGGNGNYGKYANPQVDQWLDDAAATQDPAQRTKDYQQVELQVNKDLVVDFFSRSYLSTITKKDVKGMDRFLSRDMWFAGTWLDR</sequence>
<keyword evidence="1 2" id="KW-0732">Signal</keyword>
<dbReference type="STRING" id="675635.Psed_3782"/>
<evidence type="ECO:0000259" key="3">
    <source>
        <dbReference type="Pfam" id="PF00496"/>
    </source>
</evidence>
<keyword evidence="5" id="KW-1185">Reference proteome</keyword>
<evidence type="ECO:0000313" key="5">
    <source>
        <dbReference type="Proteomes" id="UP000007809"/>
    </source>
</evidence>
<dbReference type="GO" id="GO:0043190">
    <property type="term" value="C:ATP-binding cassette (ABC) transporter complex"/>
    <property type="evidence" value="ECO:0007669"/>
    <property type="project" value="InterPro"/>
</dbReference>
<dbReference type="Proteomes" id="UP000007809">
    <property type="component" value="Chromosome"/>
</dbReference>